<dbReference type="SUPFAM" id="SSF56925">
    <property type="entry name" value="OMPA-like"/>
    <property type="match status" value="1"/>
</dbReference>
<name>A0A5M6CNT7_9BACT</name>
<proteinExistence type="predicted"/>
<dbReference type="Pfam" id="PF19573">
    <property type="entry name" value="DUF6089"/>
    <property type="match status" value="1"/>
</dbReference>
<dbReference type="RefSeq" id="WP_150031252.1">
    <property type="nucleotide sequence ID" value="NZ_VWSH01000001.1"/>
</dbReference>
<accession>A0A5M6CNT7</accession>
<evidence type="ECO:0000313" key="2">
    <source>
        <dbReference type="EMBL" id="KAA5536676.1"/>
    </source>
</evidence>
<reference evidence="2 3" key="1">
    <citation type="submission" date="2019-09" db="EMBL/GenBank/DDBJ databases">
        <title>Genome sequence and assembly of Taibaiella sp.</title>
        <authorList>
            <person name="Chhetri G."/>
        </authorList>
    </citation>
    <scope>NUCLEOTIDE SEQUENCE [LARGE SCALE GENOMIC DNA]</scope>
    <source>
        <strain evidence="2 3">KVB11</strain>
    </source>
</reference>
<keyword evidence="3" id="KW-1185">Reference proteome</keyword>
<sequence>MTYFSVYSNRIAVITMLVFSKRIALLFLTIIGVTKASAQEFFTPTEYGVLLGGSTYFGDLNPNYGYKFIRPAGGLFVRYSFNPYIAIRGAVNYTKVGYDDSYTKNPYQMTRNLNFRSDILEANVMAEFNFFWFATGDPQHRFTPYLTGGFGTFYYEPYTTYNDLRYNLRPLGTEGQNTAEFAGRKYHPFSFCIPVGAGVKYWLGPGVNFNFEIVNRFTFTDYIDDVSTTYVGADNFLYNPMNPSVASQLQDRSIPDADGQKLGRAGKQRGDSNNKDQYLMFQFSLSFQLKTYKCPNTQFGMWQP</sequence>
<evidence type="ECO:0000259" key="1">
    <source>
        <dbReference type="Pfam" id="PF19573"/>
    </source>
</evidence>
<organism evidence="2 3">
    <name type="scientific">Taibaiella lutea</name>
    <dbReference type="NCBI Taxonomy" id="2608001"/>
    <lineage>
        <taxon>Bacteria</taxon>
        <taxon>Pseudomonadati</taxon>
        <taxon>Bacteroidota</taxon>
        <taxon>Chitinophagia</taxon>
        <taxon>Chitinophagales</taxon>
        <taxon>Chitinophagaceae</taxon>
        <taxon>Taibaiella</taxon>
    </lineage>
</organism>
<dbReference type="AlphaFoldDB" id="A0A5M6CNT7"/>
<feature type="domain" description="DUF6089" evidence="1">
    <location>
        <begin position="25"/>
        <end position="226"/>
    </location>
</feature>
<dbReference type="EMBL" id="VWSH01000001">
    <property type="protein sequence ID" value="KAA5536676.1"/>
    <property type="molecule type" value="Genomic_DNA"/>
</dbReference>
<comment type="caution">
    <text evidence="2">The sequence shown here is derived from an EMBL/GenBank/DDBJ whole genome shotgun (WGS) entry which is preliminary data.</text>
</comment>
<dbReference type="Proteomes" id="UP000323632">
    <property type="component" value="Unassembled WGS sequence"/>
</dbReference>
<evidence type="ECO:0000313" key="3">
    <source>
        <dbReference type="Proteomes" id="UP000323632"/>
    </source>
</evidence>
<dbReference type="InterPro" id="IPR011250">
    <property type="entry name" value="OMP/PagP_B-barrel"/>
</dbReference>
<gene>
    <name evidence="2" type="ORF">F0919_03115</name>
</gene>
<protein>
    <submittedName>
        <fullName evidence="2">Outer membrane beta-barrel protein</fullName>
    </submittedName>
</protein>
<dbReference type="Gene3D" id="2.40.160.20">
    <property type="match status" value="1"/>
</dbReference>
<dbReference type="InterPro" id="IPR045743">
    <property type="entry name" value="DUF6089"/>
</dbReference>